<name>A0ABV9SAD8_9PSEU</name>
<gene>
    <name evidence="6" type="ORF">ACFPCV_30325</name>
</gene>
<dbReference type="InterPro" id="IPR011663">
    <property type="entry name" value="UTRA"/>
</dbReference>
<keyword evidence="2" id="KW-0238">DNA-binding</keyword>
<organism evidence="6 7">
    <name type="scientific">Actinophytocola glycyrrhizae</name>
    <dbReference type="NCBI Taxonomy" id="2044873"/>
    <lineage>
        <taxon>Bacteria</taxon>
        <taxon>Bacillati</taxon>
        <taxon>Actinomycetota</taxon>
        <taxon>Actinomycetes</taxon>
        <taxon>Pseudonocardiales</taxon>
        <taxon>Pseudonocardiaceae</taxon>
    </lineage>
</organism>
<dbReference type="InterPro" id="IPR028978">
    <property type="entry name" value="Chorismate_lyase_/UTRA_dom_sf"/>
</dbReference>
<dbReference type="InterPro" id="IPR036390">
    <property type="entry name" value="WH_DNA-bd_sf"/>
</dbReference>
<dbReference type="InterPro" id="IPR000524">
    <property type="entry name" value="Tscrpt_reg_HTH_GntR"/>
</dbReference>
<dbReference type="SMART" id="SM00345">
    <property type="entry name" value="HTH_GNTR"/>
    <property type="match status" value="1"/>
</dbReference>
<dbReference type="Gene3D" id="1.10.10.10">
    <property type="entry name" value="Winged helix-like DNA-binding domain superfamily/Winged helix DNA-binding domain"/>
    <property type="match status" value="1"/>
</dbReference>
<dbReference type="SMART" id="SM00866">
    <property type="entry name" value="UTRA"/>
    <property type="match status" value="1"/>
</dbReference>
<dbReference type="EMBL" id="JBHSIS010000020">
    <property type="protein sequence ID" value="MFC4857818.1"/>
    <property type="molecule type" value="Genomic_DNA"/>
</dbReference>
<feature type="domain" description="HTH gntR-type" evidence="5">
    <location>
        <begin position="1"/>
        <end position="71"/>
    </location>
</feature>
<dbReference type="InterPro" id="IPR036388">
    <property type="entry name" value="WH-like_DNA-bd_sf"/>
</dbReference>
<evidence type="ECO:0000256" key="1">
    <source>
        <dbReference type="ARBA" id="ARBA00023015"/>
    </source>
</evidence>
<sequence>MAGAILKRERVRDYLLEMIETHPPGAPLPAERMLCQRLEVSRPTLRSAVDELVNNGMLVRQHGRGTFVAPAKITQELVSDERAMTLPPASGTWTSKVLEFATIAAGARVGRRLRISPAAEIFYVARQRFVDGSPMAIEYLHVPVVVAPRLSLADLESGDLYARLHEHGVRVHDAVQSVEPTVTNDAESSLLGVPVLSPALLFERLTNDDTGRPIEYVHSLYRGDRYRIVSRLALGPTATTAGARAADAHHPGIPPGDLTARGPVRSATTGDIQ</sequence>
<evidence type="ECO:0000256" key="2">
    <source>
        <dbReference type="ARBA" id="ARBA00023125"/>
    </source>
</evidence>
<evidence type="ECO:0000313" key="7">
    <source>
        <dbReference type="Proteomes" id="UP001595859"/>
    </source>
</evidence>
<evidence type="ECO:0000256" key="4">
    <source>
        <dbReference type="SAM" id="MobiDB-lite"/>
    </source>
</evidence>
<keyword evidence="3" id="KW-0804">Transcription</keyword>
<keyword evidence="7" id="KW-1185">Reference proteome</keyword>
<dbReference type="PANTHER" id="PTHR44846">
    <property type="entry name" value="MANNOSYL-D-GLYCERATE TRANSPORT/METABOLISM SYSTEM REPRESSOR MNGR-RELATED"/>
    <property type="match status" value="1"/>
</dbReference>
<reference evidence="7" key="1">
    <citation type="journal article" date="2019" name="Int. J. Syst. Evol. Microbiol.">
        <title>The Global Catalogue of Microorganisms (GCM) 10K type strain sequencing project: providing services to taxonomists for standard genome sequencing and annotation.</title>
        <authorList>
            <consortium name="The Broad Institute Genomics Platform"/>
            <consortium name="The Broad Institute Genome Sequencing Center for Infectious Disease"/>
            <person name="Wu L."/>
            <person name="Ma J."/>
        </authorList>
    </citation>
    <scope>NUCLEOTIDE SEQUENCE [LARGE SCALE GENOMIC DNA]</scope>
    <source>
        <strain evidence="7">ZS-22-S1</strain>
    </source>
</reference>
<dbReference type="SUPFAM" id="SSF46785">
    <property type="entry name" value="Winged helix' DNA-binding domain"/>
    <property type="match status" value="1"/>
</dbReference>
<protein>
    <submittedName>
        <fullName evidence="6">GntR family transcriptional regulator</fullName>
    </submittedName>
</protein>
<dbReference type="PRINTS" id="PR00035">
    <property type="entry name" value="HTHGNTR"/>
</dbReference>
<keyword evidence="1" id="KW-0805">Transcription regulation</keyword>
<dbReference type="Pfam" id="PF00392">
    <property type="entry name" value="GntR"/>
    <property type="match status" value="1"/>
</dbReference>
<proteinExistence type="predicted"/>
<evidence type="ECO:0000256" key="3">
    <source>
        <dbReference type="ARBA" id="ARBA00023163"/>
    </source>
</evidence>
<dbReference type="RefSeq" id="WP_378059845.1">
    <property type="nucleotide sequence ID" value="NZ_JBHSIS010000020.1"/>
</dbReference>
<dbReference type="PROSITE" id="PS50949">
    <property type="entry name" value="HTH_GNTR"/>
    <property type="match status" value="1"/>
</dbReference>
<dbReference type="InterPro" id="IPR050679">
    <property type="entry name" value="Bact_HTH_transcr_reg"/>
</dbReference>
<evidence type="ECO:0000313" key="6">
    <source>
        <dbReference type="EMBL" id="MFC4857818.1"/>
    </source>
</evidence>
<accession>A0ABV9SAD8</accession>
<dbReference type="Proteomes" id="UP001595859">
    <property type="component" value="Unassembled WGS sequence"/>
</dbReference>
<evidence type="ECO:0000259" key="5">
    <source>
        <dbReference type="PROSITE" id="PS50949"/>
    </source>
</evidence>
<dbReference type="PANTHER" id="PTHR44846:SF1">
    <property type="entry name" value="MANNOSYL-D-GLYCERATE TRANSPORT_METABOLISM SYSTEM REPRESSOR MNGR-RELATED"/>
    <property type="match status" value="1"/>
</dbReference>
<dbReference type="Pfam" id="PF07702">
    <property type="entry name" value="UTRA"/>
    <property type="match status" value="1"/>
</dbReference>
<dbReference type="Gene3D" id="3.40.1410.10">
    <property type="entry name" value="Chorismate lyase-like"/>
    <property type="match status" value="1"/>
</dbReference>
<comment type="caution">
    <text evidence="6">The sequence shown here is derived from an EMBL/GenBank/DDBJ whole genome shotgun (WGS) entry which is preliminary data.</text>
</comment>
<dbReference type="SUPFAM" id="SSF64288">
    <property type="entry name" value="Chorismate lyase-like"/>
    <property type="match status" value="1"/>
</dbReference>
<feature type="region of interest" description="Disordered" evidence="4">
    <location>
        <begin position="242"/>
        <end position="273"/>
    </location>
</feature>
<dbReference type="CDD" id="cd07377">
    <property type="entry name" value="WHTH_GntR"/>
    <property type="match status" value="1"/>
</dbReference>